<evidence type="ECO:0000313" key="1">
    <source>
        <dbReference type="EMBL" id="KRH51462.1"/>
    </source>
</evidence>
<protein>
    <submittedName>
        <fullName evidence="1 2">Uncharacterized protein</fullName>
    </submittedName>
</protein>
<dbReference type="AlphaFoldDB" id="A0A0R0JAA6"/>
<evidence type="ECO:0000313" key="2">
    <source>
        <dbReference type="EnsemblPlants" id="KRH51462"/>
    </source>
</evidence>
<dbReference type="EnsemblPlants" id="KRH51462">
    <property type="protein sequence ID" value="KRH51462"/>
    <property type="gene ID" value="GLYMA_06G008100"/>
</dbReference>
<sequence length="92" mass="10721">MGLETGSLHSSSRLLQLRLSNRQKLHNTTLVINHARLEENTFEQDIVLSQVEEYLCPHLLAYFESHERRDTTCPLNKMHNVSMVLLPGTMFW</sequence>
<gene>
    <name evidence="1" type="ORF">GLYMA_06G008100</name>
</gene>
<dbReference type="Gramene" id="KRH51462">
    <property type="protein sequence ID" value="KRH51462"/>
    <property type="gene ID" value="GLYMA_06G008100"/>
</dbReference>
<accession>A0A0R0JAA6</accession>
<evidence type="ECO:0000313" key="3">
    <source>
        <dbReference type="Proteomes" id="UP000008827"/>
    </source>
</evidence>
<reference evidence="1 2" key="1">
    <citation type="journal article" date="2010" name="Nature">
        <title>Genome sequence of the palaeopolyploid soybean.</title>
        <authorList>
            <person name="Schmutz J."/>
            <person name="Cannon S.B."/>
            <person name="Schlueter J."/>
            <person name="Ma J."/>
            <person name="Mitros T."/>
            <person name="Nelson W."/>
            <person name="Hyten D.L."/>
            <person name="Song Q."/>
            <person name="Thelen J.J."/>
            <person name="Cheng J."/>
            <person name="Xu D."/>
            <person name="Hellsten U."/>
            <person name="May G.D."/>
            <person name="Yu Y."/>
            <person name="Sakurai T."/>
            <person name="Umezawa T."/>
            <person name="Bhattacharyya M.K."/>
            <person name="Sandhu D."/>
            <person name="Valliyodan B."/>
            <person name="Lindquist E."/>
            <person name="Peto M."/>
            <person name="Grant D."/>
            <person name="Shu S."/>
            <person name="Goodstein D."/>
            <person name="Barry K."/>
            <person name="Futrell-Griggs M."/>
            <person name="Abernathy B."/>
            <person name="Du J."/>
            <person name="Tian Z."/>
            <person name="Zhu L."/>
            <person name="Gill N."/>
            <person name="Joshi T."/>
            <person name="Libault M."/>
            <person name="Sethuraman A."/>
            <person name="Zhang X.-C."/>
            <person name="Shinozaki K."/>
            <person name="Nguyen H.T."/>
            <person name="Wing R.A."/>
            <person name="Cregan P."/>
            <person name="Specht J."/>
            <person name="Grimwood J."/>
            <person name="Rokhsar D."/>
            <person name="Stacey G."/>
            <person name="Shoemaker R.C."/>
            <person name="Jackson S.A."/>
        </authorList>
    </citation>
    <scope>NUCLEOTIDE SEQUENCE [LARGE SCALE GENOMIC DNA]</scope>
    <source>
        <strain evidence="2">cv. Williams 82</strain>
        <tissue evidence="1">Callus</tissue>
    </source>
</reference>
<organism evidence="1">
    <name type="scientific">Glycine max</name>
    <name type="common">Soybean</name>
    <name type="synonym">Glycine hispida</name>
    <dbReference type="NCBI Taxonomy" id="3847"/>
    <lineage>
        <taxon>Eukaryota</taxon>
        <taxon>Viridiplantae</taxon>
        <taxon>Streptophyta</taxon>
        <taxon>Embryophyta</taxon>
        <taxon>Tracheophyta</taxon>
        <taxon>Spermatophyta</taxon>
        <taxon>Magnoliopsida</taxon>
        <taxon>eudicotyledons</taxon>
        <taxon>Gunneridae</taxon>
        <taxon>Pentapetalae</taxon>
        <taxon>rosids</taxon>
        <taxon>fabids</taxon>
        <taxon>Fabales</taxon>
        <taxon>Fabaceae</taxon>
        <taxon>Papilionoideae</taxon>
        <taxon>50 kb inversion clade</taxon>
        <taxon>NPAAA clade</taxon>
        <taxon>indigoferoid/millettioid clade</taxon>
        <taxon>Phaseoleae</taxon>
        <taxon>Glycine</taxon>
        <taxon>Glycine subgen. Soja</taxon>
    </lineage>
</organism>
<dbReference type="EMBL" id="CM000839">
    <property type="protein sequence ID" value="KRH51462.1"/>
    <property type="molecule type" value="Genomic_DNA"/>
</dbReference>
<reference evidence="2" key="2">
    <citation type="submission" date="2018-02" db="UniProtKB">
        <authorList>
            <consortium name="EnsemblPlants"/>
        </authorList>
    </citation>
    <scope>IDENTIFICATION</scope>
    <source>
        <strain evidence="2">Williams 82</strain>
    </source>
</reference>
<reference evidence="1" key="3">
    <citation type="submission" date="2018-07" db="EMBL/GenBank/DDBJ databases">
        <title>WGS assembly of Glycine max.</title>
        <authorList>
            <person name="Schmutz J."/>
            <person name="Cannon S."/>
            <person name="Schlueter J."/>
            <person name="Ma J."/>
            <person name="Mitros T."/>
            <person name="Nelson W."/>
            <person name="Hyten D."/>
            <person name="Song Q."/>
            <person name="Thelen J."/>
            <person name="Cheng J."/>
            <person name="Xu D."/>
            <person name="Hellsten U."/>
            <person name="May G."/>
            <person name="Yu Y."/>
            <person name="Sakurai T."/>
            <person name="Umezawa T."/>
            <person name="Bhattacharyya M."/>
            <person name="Sandhu D."/>
            <person name="Valliyodan B."/>
            <person name="Lindquist E."/>
            <person name="Peto M."/>
            <person name="Grant D."/>
            <person name="Shu S."/>
            <person name="Goodstein D."/>
            <person name="Barry K."/>
            <person name="Futrell-Griggs M."/>
            <person name="Abernathy B."/>
            <person name="Du J."/>
            <person name="Tian Z."/>
            <person name="Zhu L."/>
            <person name="Gill N."/>
            <person name="Joshi T."/>
            <person name="Libault M."/>
            <person name="Sethuraman A."/>
            <person name="Zhang X."/>
            <person name="Shinozaki K."/>
            <person name="Nguyen H."/>
            <person name="Wing R."/>
            <person name="Cregan P."/>
            <person name="Specht J."/>
            <person name="Grimwood J."/>
            <person name="Rokhsar D."/>
            <person name="Stacey G."/>
            <person name="Shoemaker R."/>
            <person name="Jackson S."/>
        </authorList>
    </citation>
    <scope>NUCLEOTIDE SEQUENCE</scope>
    <source>
        <tissue evidence="1">Callus</tissue>
    </source>
</reference>
<dbReference type="InParanoid" id="A0A0R0JAA6"/>
<keyword evidence="3" id="KW-1185">Reference proteome</keyword>
<dbReference type="Proteomes" id="UP000008827">
    <property type="component" value="Chromosome 6"/>
</dbReference>
<proteinExistence type="predicted"/>
<name>A0A0R0JAA6_SOYBN</name>